<evidence type="ECO:0008006" key="2">
    <source>
        <dbReference type="Google" id="ProtNLM"/>
    </source>
</evidence>
<accession>A0A6J4IMY3</accession>
<sequence>MYIPFAQLPPHSRIWIYQASRSLTNEEVARVKPFLEQFSTEWTSHGQTLQASAELLYNRFLVIGNDEDINSPSGCSIDASVRFVKQLEAELNVSFFDRTQLAFWQDDKVEVVPLADIKKKIGAGDIQAQSLYFDTLVNTSGQLQAAWPKPAKESWLAKYFK</sequence>
<organism evidence="1">
    <name type="scientific">uncultured Adhaeribacter sp</name>
    <dbReference type="NCBI Taxonomy" id="448109"/>
    <lineage>
        <taxon>Bacteria</taxon>
        <taxon>Pseudomonadati</taxon>
        <taxon>Bacteroidota</taxon>
        <taxon>Cytophagia</taxon>
        <taxon>Cytophagales</taxon>
        <taxon>Hymenobacteraceae</taxon>
        <taxon>Adhaeribacter</taxon>
        <taxon>environmental samples</taxon>
    </lineage>
</organism>
<gene>
    <name evidence="1" type="ORF">AVDCRST_MAG95-2147</name>
</gene>
<name>A0A6J4IMY3_9BACT</name>
<evidence type="ECO:0000313" key="1">
    <source>
        <dbReference type="EMBL" id="CAA9257029.1"/>
    </source>
</evidence>
<protein>
    <recommendedName>
        <fullName evidence="2">ABC transporter ATPase</fullName>
    </recommendedName>
</protein>
<reference evidence="1" key="1">
    <citation type="submission" date="2020-02" db="EMBL/GenBank/DDBJ databases">
        <authorList>
            <person name="Meier V. D."/>
        </authorList>
    </citation>
    <scope>NUCLEOTIDE SEQUENCE</scope>
    <source>
        <strain evidence="1">AVDCRST_MAG95</strain>
    </source>
</reference>
<proteinExistence type="predicted"/>
<dbReference type="EMBL" id="CADCTJ010000672">
    <property type="protein sequence ID" value="CAA9257029.1"/>
    <property type="molecule type" value="Genomic_DNA"/>
</dbReference>
<dbReference type="AlphaFoldDB" id="A0A6J4IMY3"/>